<reference evidence="2" key="2">
    <citation type="submission" date="2025-08" db="UniProtKB">
        <authorList>
            <consortium name="RefSeq"/>
        </authorList>
    </citation>
    <scope>IDENTIFICATION</scope>
    <source>
        <tissue evidence="2">Leaf</tissue>
    </source>
</reference>
<gene>
    <name evidence="2" type="primary">LOC142163350</name>
</gene>
<dbReference type="RefSeq" id="XP_075076726.1">
    <property type="nucleotide sequence ID" value="XM_075220625.1"/>
</dbReference>
<reference evidence="1" key="1">
    <citation type="journal article" date="2014" name="Nat. Commun.">
        <title>The tobacco genome sequence and its comparison with those of tomato and potato.</title>
        <authorList>
            <person name="Sierro N."/>
            <person name="Battey J.N."/>
            <person name="Ouadi S."/>
            <person name="Bakaher N."/>
            <person name="Bovet L."/>
            <person name="Willig A."/>
            <person name="Goepfert S."/>
            <person name="Peitsch M.C."/>
            <person name="Ivanov N.V."/>
        </authorList>
    </citation>
    <scope>NUCLEOTIDE SEQUENCE [LARGE SCALE GENOMIC DNA]</scope>
</reference>
<proteinExistence type="predicted"/>
<protein>
    <submittedName>
        <fullName evidence="2">Uncharacterized protein LOC142163350</fullName>
    </submittedName>
</protein>
<name>A0AC58RVH4_TOBAC</name>
<accession>A0AC58RVH4</accession>
<sequence length="375" mass="42965">MEDISNMLAMKRWRRIRSTSSLWATFIRNKYCVRSHFGSKKIAPGNSHAWSHILKMRDIAENHIVWQVNSGSSNFWWDNCSLNGPLEKLFPDNPRNSKLLVREFISDGQWNTNKLKELLPDQLVQQIQIIPIGIKTRKINFFGLSRIMASSQTIVHGISYGDQKNFNKYRLKQQITCSIEAAVNKAYPNSGLKLPWNSFCDTLTRLRPGYKSFVVRWLKPDMGWVMLNTDGSFLQREGKASLGGTVRDEYGDIIMAFSTPATAQNHNIAEAQAALCGLNWCKQNGFSQVILELDSLYIIEILRKDGDTNYKLSHIVNKIKDTINMLNIQIKHCYREANQLADSLAKRAVELQQSSHFESSHQLPRQAKGLYLLDK</sequence>
<evidence type="ECO:0000313" key="2">
    <source>
        <dbReference type="RefSeq" id="XP_075076726.1"/>
    </source>
</evidence>
<organism evidence="1 2">
    <name type="scientific">Nicotiana tabacum</name>
    <name type="common">Common tobacco</name>
    <dbReference type="NCBI Taxonomy" id="4097"/>
    <lineage>
        <taxon>Eukaryota</taxon>
        <taxon>Viridiplantae</taxon>
        <taxon>Streptophyta</taxon>
        <taxon>Embryophyta</taxon>
        <taxon>Tracheophyta</taxon>
        <taxon>Spermatophyta</taxon>
        <taxon>Magnoliopsida</taxon>
        <taxon>eudicotyledons</taxon>
        <taxon>Gunneridae</taxon>
        <taxon>Pentapetalae</taxon>
        <taxon>asterids</taxon>
        <taxon>lamiids</taxon>
        <taxon>Solanales</taxon>
        <taxon>Solanaceae</taxon>
        <taxon>Nicotianoideae</taxon>
        <taxon>Nicotianeae</taxon>
        <taxon>Nicotiana</taxon>
    </lineage>
</organism>
<evidence type="ECO:0000313" key="1">
    <source>
        <dbReference type="Proteomes" id="UP000790787"/>
    </source>
</evidence>
<dbReference type="Proteomes" id="UP000790787">
    <property type="component" value="Chromosome 8"/>
</dbReference>
<keyword evidence="1" id="KW-1185">Reference proteome</keyword>